<dbReference type="OrthoDB" id="4410004at2"/>
<dbReference type="Proteomes" id="UP000192366">
    <property type="component" value="Unassembled WGS sequence"/>
</dbReference>
<reference evidence="2 3" key="1">
    <citation type="submission" date="2017-02" db="EMBL/GenBank/DDBJ databases">
        <title>The new phylogeny of genus Mycobacterium.</title>
        <authorList>
            <person name="Tortoli E."/>
            <person name="Trovato A."/>
            <person name="Cirillo D.M."/>
        </authorList>
    </citation>
    <scope>NUCLEOTIDE SEQUENCE [LARGE SCALE GENOMIC DNA]</scope>
    <source>
        <strain evidence="2 3">DSM 45578</strain>
    </source>
</reference>
<gene>
    <name evidence="2" type="ORF">BST17_08565</name>
</gene>
<evidence type="ECO:0000259" key="1">
    <source>
        <dbReference type="Pfam" id="PF14594"/>
    </source>
</evidence>
<feature type="domain" description="Gp28/Gp37-like" evidence="1">
    <location>
        <begin position="43"/>
        <end position="547"/>
    </location>
</feature>
<dbReference type="EMBL" id="MVHJ01000005">
    <property type="protein sequence ID" value="ORA05850.1"/>
    <property type="molecule type" value="Genomic_DNA"/>
</dbReference>
<dbReference type="RefSeq" id="WP_083057143.1">
    <property type="nucleotide sequence ID" value="NZ_JACKVM010000014.1"/>
</dbReference>
<dbReference type="InterPro" id="IPR029432">
    <property type="entry name" value="Gp28/Gp37-like_dom"/>
</dbReference>
<comment type="caution">
    <text evidence="2">The sequence shown here is derived from an EMBL/GenBank/DDBJ whole genome shotgun (WGS) entry which is preliminary data.</text>
</comment>
<accession>A0A1W9Z1E5</accession>
<evidence type="ECO:0000313" key="2">
    <source>
        <dbReference type="EMBL" id="ORA05850.1"/>
    </source>
</evidence>
<evidence type="ECO:0000313" key="3">
    <source>
        <dbReference type="Proteomes" id="UP000192366"/>
    </source>
</evidence>
<proteinExistence type="predicted"/>
<dbReference type="AlphaFoldDB" id="A0A1W9Z1E5"/>
<protein>
    <recommendedName>
        <fullName evidence="1">Gp28/Gp37-like domain-containing protein</fullName>
    </recommendedName>
</protein>
<keyword evidence="3" id="KW-1185">Reference proteome</keyword>
<sequence length="580" mass="64818">MKLTDTELERWSRELDTGNRYREAEAAEILAQSFTSDDTGITLTVCDKLWREVDRVNDFIEVSYTIPRNMPPQATLTVKSDHHLVPMFRTCEQTMVGVILETEGISEAFYVKRHREKLDDKGVWTHVLELVGIYDILNYLVIWPSWFLPIQAQPFSHAVYAAPLCTAIEAAAAEQALRIQSGMWEFVNNALSLNPDVRAWFGTVLQGLKRDGKPSTILKTPLYVVRTGILRDSSPPYVKTVRMTTVGQMIQEITPAYGVDVRVHLWRPGDPQPDKWAHLEVPTYVMTVKDRSQIEGPTKTILDSAIRGTVDALGSILGDTLKPLLNPDGKYAPEGLYIAPRLGLDFVMPYAVLVTPDNVITEDGQVVRERSPLMSCEIVHNTPLGWQHIIGGKSPKWLNDLINAFFKYIIDAVMIVIGFTGVPSNILDGFLNDSFLAFQLIQHYGRRDSVGPYHPAIEVFTATNSAPYNIEALFQFIAVLWNSRGYTTAIATFRGQNGPYKLGRDIFPGALMTLVYASRTKLYTDYIELVSGKVNRTTRELTVQMGDGKPLEHPSAQLRRNISEAMAAINTVTLAPSSGG</sequence>
<dbReference type="STRING" id="564198.BST17_08565"/>
<name>A0A1W9Z1E5_MYCBA</name>
<organism evidence="2 3">
    <name type="scientific">Mycolicibacterium bacteremicum</name>
    <name type="common">Mycobacterium bacteremicum</name>
    <dbReference type="NCBI Taxonomy" id="564198"/>
    <lineage>
        <taxon>Bacteria</taxon>
        <taxon>Bacillati</taxon>
        <taxon>Actinomycetota</taxon>
        <taxon>Actinomycetes</taxon>
        <taxon>Mycobacteriales</taxon>
        <taxon>Mycobacteriaceae</taxon>
        <taxon>Mycolicibacterium</taxon>
    </lineage>
</organism>
<dbReference type="Pfam" id="PF14594">
    <property type="entry name" value="Sipho_Gp37"/>
    <property type="match status" value="1"/>
</dbReference>